<dbReference type="GO" id="GO:0120330">
    <property type="term" value="C:rixosome complex"/>
    <property type="evidence" value="ECO:0007669"/>
    <property type="project" value="TreeGrafter"/>
</dbReference>
<dbReference type="GO" id="GO:0006261">
    <property type="term" value="P:DNA-templated DNA replication"/>
    <property type="evidence" value="ECO:0007669"/>
    <property type="project" value="TreeGrafter"/>
</dbReference>
<dbReference type="GO" id="GO:0006364">
    <property type="term" value="P:rRNA processing"/>
    <property type="evidence" value="ECO:0007669"/>
    <property type="project" value="TreeGrafter"/>
</dbReference>
<feature type="repeat" description="WD" evidence="3">
    <location>
        <begin position="174"/>
        <end position="217"/>
    </location>
</feature>
<dbReference type="PANTHER" id="PTHR18763:SF0">
    <property type="entry name" value="WD REPEAT-CONTAINING PROTEIN 18"/>
    <property type="match status" value="1"/>
</dbReference>
<dbReference type="Pfam" id="PF00400">
    <property type="entry name" value="WD40"/>
    <property type="match status" value="3"/>
</dbReference>
<evidence type="ECO:0008006" key="6">
    <source>
        <dbReference type="Google" id="ProtNLM"/>
    </source>
</evidence>
<gene>
    <name evidence="4" type="ORF">SK128_004741</name>
</gene>
<evidence type="ECO:0000313" key="5">
    <source>
        <dbReference type="Proteomes" id="UP001381693"/>
    </source>
</evidence>
<feature type="repeat" description="WD" evidence="3">
    <location>
        <begin position="120"/>
        <end position="155"/>
    </location>
</feature>
<dbReference type="PANTHER" id="PTHR18763">
    <property type="entry name" value="WD-REPEAT PROTEIN 18"/>
    <property type="match status" value="1"/>
</dbReference>
<organism evidence="4 5">
    <name type="scientific">Halocaridina rubra</name>
    <name type="common">Hawaiian red shrimp</name>
    <dbReference type="NCBI Taxonomy" id="373956"/>
    <lineage>
        <taxon>Eukaryota</taxon>
        <taxon>Metazoa</taxon>
        <taxon>Ecdysozoa</taxon>
        <taxon>Arthropoda</taxon>
        <taxon>Crustacea</taxon>
        <taxon>Multicrustacea</taxon>
        <taxon>Malacostraca</taxon>
        <taxon>Eumalacostraca</taxon>
        <taxon>Eucarida</taxon>
        <taxon>Decapoda</taxon>
        <taxon>Pleocyemata</taxon>
        <taxon>Caridea</taxon>
        <taxon>Atyoidea</taxon>
        <taxon>Atyidae</taxon>
        <taxon>Halocaridina</taxon>
    </lineage>
</organism>
<dbReference type="InterPro" id="IPR015943">
    <property type="entry name" value="WD40/YVTN_repeat-like_dom_sf"/>
</dbReference>
<evidence type="ECO:0000256" key="3">
    <source>
        <dbReference type="PROSITE-ProRule" id="PRU00221"/>
    </source>
</evidence>
<reference evidence="4 5" key="1">
    <citation type="submission" date="2023-11" db="EMBL/GenBank/DDBJ databases">
        <title>Halocaridina rubra genome assembly.</title>
        <authorList>
            <person name="Smith C."/>
        </authorList>
    </citation>
    <scope>NUCLEOTIDE SEQUENCE [LARGE SCALE GENOMIC DNA]</scope>
    <source>
        <strain evidence="4">EP-1</strain>
        <tissue evidence="4">Whole</tissue>
    </source>
</reference>
<comment type="caution">
    <text evidence="4">The sequence shown here is derived from an EMBL/GenBank/DDBJ whole genome shotgun (WGS) entry which is preliminary data.</text>
</comment>
<dbReference type="GO" id="GO:0005656">
    <property type="term" value="C:nuclear pre-replicative complex"/>
    <property type="evidence" value="ECO:0007669"/>
    <property type="project" value="TreeGrafter"/>
</dbReference>
<dbReference type="Proteomes" id="UP001381693">
    <property type="component" value="Unassembled WGS sequence"/>
</dbReference>
<keyword evidence="2" id="KW-0677">Repeat</keyword>
<keyword evidence="1 3" id="KW-0853">WD repeat</keyword>
<dbReference type="PROSITE" id="PS50082">
    <property type="entry name" value="WD_REPEATS_2"/>
    <property type="match status" value="3"/>
</dbReference>
<name>A0AAN8WNP8_HALRR</name>
<sequence length="435" mass="47170">MMEPLLDGIAVSSLNSGAECIQIYDTGTGTHLKSYRGTPCAYSTFCTVGNGEYILTAQRDKPLLQAWIMNRYEALQLRLLVPGRVNTMTVNACGPKYCVVGISEKLYLYKLVSGRLIGVASRHYQPVTCVKFTPCGNYFASGGEDGFVYLWSMASFIDALHKHDSLKIQPHFVLGQHSDKVTGVAVTSSGIKGFLMSASLDRTARVYDLVTGRSLYNIVTDHDVMCIACNTLGSQVFLGHDNGTVSVASLLPHPPAGDIEAFRQTTICHEGSVRCIAVTASGNQVITGGEDGEVKVWSITNVAQGISGMTIKEPHFALQRVVHTGRGPITNLAALRLDREVLTSELETQEVIAPFGQDFTSPLLVPFSVPIRGTGHLSPEDSDLLCTVSNQRSYSTMSQDDEGESVADLQSVIYRLKAVNSELYKFAVKSIIGDK</sequence>
<evidence type="ECO:0000256" key="1">
    <source>
        <dbReference type="ARBA" id="ARBA00022574"/>
    </source>
</evidence>
<feature type="repeat" description="WD" evidence="3">
    <location>
        <begin position="266"/>
        <end position="301"/>
    </location>
</feature>
<dbReference type="Gene3D" id="2.130.10.10">
    <property type="entry name" value="YVTN repeat-like/Quinoprotein amine dehydrogenase"/>
    <property type="match status" value="2"/>
</dbReference>
<accession>A0AAN8WNP8</accession>
<dbReference type="InterPro" id="IPR011047">
    <property type="entry name" value="Quinoprotein_ADH-like_sf"/>
</dbReference>
<keyword evidence="5" id="KW-1185">Reference proteome</keyword>
<dbReference type="InterPro" id="IPR045227">
    <property type="entry name" value="WDR18/Ipi3/RID3"/>
</dbReference>
<evidence type="ECO:0000256" key="2">
    <source>
        <dbReference type="ARBA" id="ARBA00022737"/>
    </source>
</evidence>
<dbReference type="AlphaFoldDB" id="A0AAN8WNP8"/>
<dbReference type="PROSITE" id="PS50294">
    <property type="entry name" value="WD_REPEATS_REGION"/>
    <property type="match status" value="2"/>
</dbReference>
<dbReference type="InterPro" id="IPR001680">
    <property type="entry name" value="WD40_rpt"/>
</dbReference>
<protein>
    <recommendedName>
        <fullName evidence="6">WD repeat-containing protein 18</fullName>
    </recommendedName>
</protein>
<proteinExistence type="predicted"/>
<dbReference type="EMBL" id="JAXCGZ010021022">
    <property type="protein sequence ID" value="KAK7061157.1"/>
    <property type="molecule type" value="Genomic_DNA"/>
</dbReference>
<dbReference type="SMART" id="SM00320">
    <property type="entry name" value="WD40"/>
    <property type="match status" value="4"/>
</dbReference>
<dbReference type="SUPFAM" id="SSF50998">
    <property type="entry name" value="Quinoprotein alcohol dehydrogenase-like"/>
    <property type="match status" value="1"/>
</dbReference>
<evidence type="ECO:0000313" key="4">
    <source>
        <dbReference type="EMBL" id="KAK7061157.1"/>
    </source>
</evidence>